<dbReference type="Pfam" id="PF03965">
    <property type="entry name" value="Penicillinase_R"/>
    <property type="match status" value="1"/>
</dbReference>
<name>A0A410RN15_CORCK</name>
<reference evidence="5 6" key="1">
    <citation type="submission" date="2018-12" db="EMBL/GenBank/DDBJ databases">
        <title>Complete Genome Sequence of the Corallopyronin A producing Myxobacterium Corallococcus coralloides B035.</title>
        <authorList>
            <person name="Bouhired S.M."/>
            <person name="Rupp O."/>
            <person name="Blom J."/>
            <person name="Schaeberle T.F."/>
            <person name="Kehraus S."/>
            <person name="Schiefer A."/>
            <person name="Pfarr K."/>
            <person name="Goesmann A."/>
            <person name="Hoerauf A."/>
            <person name="Koenig G.M."/>
        </authorList>
    </citation>
    <scope>NUCLEOTIDE SEQUENCE [LARGE SCALE GENOMIC DNA]</scope>
    <source>
        <strain evidence="5 6">B035</strain>
    </source>
</reference>
<dbReference type="InterPro" id="IPR005650">
    <property type="entry name" value="BlaI_family"/>
</dbReference>
<keyword evidence="4" id="KW-0804">Transcription</keyword>
<evidence type="ECO:0000313" key="5">
    <source>
        <dbReference type="EMBL" id="QAT83223.1"/>
    </source>
</evidence>
<evidence type="ECO:0000256" key="3">
    <source>
        <dbReference type="ARBA" id="ARBA00023125"/>
    </source>
</evidence>
<dbReference type="PIRSF" id="PIRSF019455">
    <property type="entry name" value="CopR_AtkY"/>
    <property type="match status" value="1"/>
</dbReference>
<evidence type="ECO:0000313" key="6">
    <source>
        <dbReference type="Proteomes" id="UP000288758"/>
    </source>
</evidence>
<dbReference type="Proteomes" id="UP000288758">
    <property type="component" value="Chromosome"/>
</dbReference>
<dbReference type="Gene3D" id="1.10.4040.10">
    <property type="entry name" value="Penicillinase repressor domain"/>
    <property type="match status" value="1"/>
</dbReference>
<dbReference type="GO" id="GO:0003677">
    <property type="term" value="F:DNA binding"/>
    <property type="evidence" value="ECO:0007669"/>
    <property type="project" value="UniProtKB-KW"/>
</dbReference>
<keyword evidence="3" id="KW-0238">DNA-binding</keyword>
<protein>
    <submittedName>
        <fullName evidence="5">CopY family transcriptional regulator</fullName>
    </submittedName>
</protein>
<evidence type="ECO:0000256" key="1">
    <source>
        <dbReference type="ARBA" id="ARBA00011046"/>
    </source>
</evidence>
<organism evidence="5 6">
    <name type="scientific">Corallococcus coralloides</name>
    <name type="common">Myxococcus coralloides</name>
    <dbReference type="NCBI Taxonomy" id="184914"/>
    <lineage>
        <taxon>Bacteria</taxon>
        <taxon>Pseudomonadati</taxon>
        <taxon>Myxococcota</taxon>
        <taxon>Myxococcia</taxon>
        <taxon>Myxococcales</taxon>
        <taxon>Cystobacterineae</taxon>
        <taxon>Myxococcaceae</taxon>
        <taxon>Corallococcus</taxon>
    </lineage>
</organism>
<dbReference type="AlphaFoldDB" id="A0A410RN15"/>
<dbReference type="SUPFAM" id="SSF46785">
    <property type="entry name" value="Winged helix' DNA-binding domain"/>
    <property type="match status" value="1"/>
</dbReference>
<keyword evidence="2" id="KW-0805">Transcription regulation</keyword>
<dbReference type="Gene3D" id="1.10.10.10">
    <property type="entry name" value="Winged helix-like DNA-binding domain superfamily/Winged helix DNA-binding domain"/>
    <property type="match status" value="1"/>
</dbReference>
<comment type="similarity">
    <text evidence="1">Belongs to the BlaI transcriptional regulatory family.</text>
</comment>
<accession>A0A410RN15</accession>
<dbReference type="InterPro" id="IPR036390">
    <property type="entry name" value="WH_DNA-bd_sf"/>
</dbReference>
<dbReference type="InterPro" id="IPR036388">
    <property type="entry name" value="WH-like_DNA-bd_sf"/>
</dbReference>
<evidence type="ECO:0000256" key="4">
    <source>
        <dbReference type="ARBA" id="ARBA00023163"/>
    </source>
</evidence>
<dbReference type="GO" id="GO:0045892">
    <property type="term" value="P:negative regulation of DNA-templated transcription"/>
    <property type="evidence" value="ECO:0007669"/>
    <property type="project" value="InterPro"/>
</dbReference>
<gene>
    <name evidence="5" type="ORF">EJ065_1624</name>
</gene>
<proteinExistence type="inferred from homology"/>
<sequence length="128" mass="14295">MSRGKLPRPTDAELAILRVLWDGGARTVREVHETLQDGSGYTTVLKTMQIMTEKGLVTRDESQRAHVYSARLPRESTQQQLVTDLMDRVFGGSPGRLALQALSTKKTSPEELAELRQLLDSLEKESES</sequence>
<evidence type="ECO:0000256" key="2">
    <source>
        <dbReference type="ARBA" id="ARBA00023015"/>
    </source>
</evidence>
<dbReference type="RefSeq" id="WP_128795407.1">
    <property type="nucleotide sequence ID" value="NZ_CP034669.1"/>
</dbReference>
<dbReference type="EMBL" id="CP034669">
    <property type="protein sequence ID" value="QAT83223.1"/>
    <property type="molecule type" value="Genomic_DNA"/>
</dbReference>